<dbReference type="Gene3D" id="1.10.8.10">
    <property type="entry name" value="DNA helicase RuvA subunit, C-terminal domain"/>
    <property type="match status" value="1"/>
</dbReference>
<dbReference type="GO" id="GO:0003746">
    <property type="term" value="F:translation elongation factor activity"/>
    <property type="evidence" value="ECO:0007669"/>
    <property type="project" value="UniProtKB-KW"/>
</dbReference>
<proteinExistence type="inferred from homology"/>
<dbReference type="NCBIfam" id="TIGR00116">
    <property type="entry name" value="tsf"/>
    <property type="match status" value="1"/>
</dbReference>
<dbReference type="InterPro" id="IPR014039">
    <property type="entry name" value="Transl_elong_EFTs/EF1B_dimer"/>
</dbReference>
<dbReference type="FunFam" id="1.10.8.10:FF:000001">
    <property type="entry name" value="Elongation factor Ts"/>
    <property type="match status" value="1"/>
</dbReference>
<evidence type="ECO:0000259" key="4">
    <source>
        <dbReference type="Pfam" id="PF00889"/>
    </source>
</evidence>
<dbReference type="SUPFAM" id="SSF54713">
    <property type="entry name" value="Elongation factor Ts (EF-Ts), dimerisation domain"/>
    <property type="match status" value="2"/>
</dbReference>
<dbReference type="SUPFAM" id="SSF46934">
    <property type="entry name" value="UBA-like"/>
    <property type="match status" value="1"/>
</dbReference>
<dbReference type="PANTHER" id="PTHR11741">
    <property type="entry name" value="ELONGATION FACTOR TS"/>
    <property type="match status" value="1"/>
</dbReference>
<dbReference type="InterPro" id="IPR018101">
    <property type="entry name" value="Transl_elong_Ts_CS"/>
</dbReference>
<sequence>MTSAGLMDCKNALTETDGDVDAAVDVLRAQGTIKAAKKAGREANEGVIAHYIQPDSKSGVLVEINCETDFVAKNEQFLEFTSEVAKLKLTAPDSDFEELRTAQVAKIGENILLSRDAKLDVEGIGLVAAYIHTGAKVGVLLQVGAGKEDTLGNDDFKVLVKDITLHIAASAPVSVSRDEVDPELVAKEKAIAEEQAEGKPPQAIENIVNGKLNKFFATNCLLEQGFVKNPDVSIKDHVAAVGQALGDEITVSNFLRFQVGESF</sequence>
<accession>A0A382AJD0</accession>
<dbReference type="InterPro" id="IPR001816">
    <property type="entry name" value="Transl_elong_EFTs/EF1B"/>
</dbReference>
<organism evidence="5">
    <name type="scientific">marine metagenome</name>
    <dbReference type="NCBI Taxonomy" id="408172"/>
    <lineage>
        <taxon>unclassified sequences</taxon>
        <taxon>metagenomes</taxon>
        <taxon>ecological metagenomes</taxon>
    </lineage>
</organism>
<dbReference type="InterPro" id="IPR036402">
    <property type="entry name" value="EF-Ts_dimer_sf"/>
</dbReference>
<keyword evidence="2" id="KW-0251">Elongation factor</keyword>
<name>A0A382AJD0_9ZZZZ</name>
<dbReference type="FunFam" id="1.10.286.20:FF:000001">
    <property type="entry name" value="Elongation factor Ts"/>
    <property type="match status" value="1"/>
</dbReference>
<feature type="domain" description="Translation elongation factor EFTs/EF1B dimerisation" evidence="4">
    <location>
        <begin position="59"/>
        <end position="261"/>
    </location>
</feature>
<evidence type="ECO:0000256" key="1">
    <source>
        <dbReference type="ARBA" id="ARBA00005532"/>
    </source>
</evidence>
<evidence type="ECO:0000256" key="2">
    <source>
        <dbReference type="ARBA" id="ARBA00022768"/>
    </source>
</evidence>
<dbReference type="Gene3D" id="1.10.286.20">
    <property type="match status" value="1"/>
</dbReference>
<dbReference type="GO" id="GO:0005737">
    <property type="term" value="C:cytoplasm"/>
    <property type="evidence" value="ECO:0007669"/>
    <property type="project" value="UniProtKB-ARBA"/>
</dbReference>
<dbReference type="InterPro" id="IPR009060">
    <property type="entry name" value="UBA-like_sf"/>
</dbReference>
<dbReference type="Pfam" id="PF00889">
    <property type="entry name" value="EF_TS"/>
    <property type="match status" value="1"/>
</dbReference>
<dbReference type="Gene3D" id="3.30.479.20">
    <property type="entry name" value="Elongation factor Ts, dimerisation domain"/>
    <property type="match status" value="2"/>
</dbReference>
<comment type="similarity">
    <text evidence="1">Belongs to the EF-Ts family.</text>
</comment>
<evidence type="ECO:0000313" key="5">
    <source>
        <dbReference type="EMBL" id="SVB01107.1"/>
    </source>
</evidence>
<gene>
    <name evidence="5" type="ORF">METZ01_LOCUS153961</name>
</gene>
<dbReference type="PANTHER" id="PTHR11741:SF0">
    <property type="entry name" value="ELONGATION FACTOR TS, MITOCHONDRIAL"/>
    <property type="match status" value="1"/>
</dbReference>
<reference evidence="5" key="1">
    <citation type="submission" date="2018-05" db="EMBL/GenBank/DDBJ databases">
        <authorList>
            <person name="Lanie J.A."/>
            <person name="Ng W.-L."/>
            <person name="Kazmierczak K.M."/>
            <person name="Andrzejewski T.M."/>
            <person name="Davidsen T.M."/>
            <person name="Wayne K.J."/>
            <person name="Tettelin H."/>
            <person name="Glass J.I."/>
            <person name="Rusch D."/>
            <person name="Podicherti R."/>
            <person name="Tsui H.-C.T."/>
            <person name="Winkler M.E."/>
        </authorList>
    </citation>
    <scope>NUCLEOTIDE SEQUENCE</scope>
</reference>
<evidence type="ECO:0000256" key="3">
    <source>
        <dbReference type="ARBA" id="ARBA00022917"/>
    </source>
</evidence>
<dbReference type="HAMAP" id="MF_00050">
    <property type="entry name" value="EF_Ts"/>
    <property type="match status" value="1"/>
</dbReference>
<dbReference type="EMBL" id="UINC01025469">
    <property type="protein sequence ID" value="SVB01107.1"/>
    <property type="molecule type" value="Genomic_DNA"/>
</dbReference>
<dbReference type="PROSITE" id="PS01127">
    <property type="entry name" value="EF_TS_2"/>
    <property type="match status" value="1"/>
</dbReference>
<dbReference type="AlphaFoldDB" id="A0A382AJD0"/>
<protein>
    <recommendedName>
        <fullName evidence="4">Translation elongation factor EFTs/EF1B dimerisation domain-containing protein</fullName>
    </recommendedName>
</protein>
<keyword evidence="3" id="KW-0648">Protein biosynthesis</keyword>